<dbReference type="EMBL" id="MNBE01000754">
    <property type="protein sequence ID" value="OKO91126.1"/>
    <property type="molecule type" value="Genomic_DNA"/>
</dbReference>
<evidence type="ECO:0000313" key="3">
    <source>
        <dbReference type="Proteomes" id="UP000186955"/>
    </source>
</evidence>
<reference evidence="2 3" key="1">
    <citation type="submission" date="2016-10" db="EMBL/GenBank/DDBJ databases">
        <title>Genome sequence of the ascomycete fungus Penicillium subrubescens.</title>
        <authorList>
            <person name="De Vries R.P."/>
            <person name="Peng M."/>
            <person name="Dilokpimol A."/>
            <person name="Hilden K."/>
            <person name="Makela M.R."/>
            <person name="Grigoriev I."/>
            <person name="Riley R."/>
            <person name="Granchi Z."/>
        </authorList>
    </citation>
    <scope>NUCLEOTIDE SEQUENCE [LARGE SCALE GENOMIC DNA]</scope>
    <source>
        <strain evidence="2 3">CBS 132785</strain>
    </source>
</reference>
<feature type="region of interest" description="Disordered" evidence="1">
    <location>
        <begin position="101"/>
        <end position="129"/>
    </location>
</feature>
<name>A0A1Q5ST80_9EURO</name>
<accession>A0A1Q5ST80</accession>
<organism evidence="2 3">
    <name type="scientific">Penicillium subrubescens</name>
    <dbReference type="NCBI Taxonomy" id="1316194"/>
    <lineage>
        <taxon>Eukaryota</taxon>
        <taxon>Fungi</taxon>
        <taxon>Dikarya</taxon>
        <taxon>Ascomycota</taxon>
        <taxon>Pezizomycotina</taxon>
        <taxon>Eurotiomycetes</taxon>
        <taxon>Eurotiomycetidae</taxon>
        <taxon>Eurotiales</taxon>
        <taxon>Aspergillaceae</taxon>
        <taxon>Penicillium</taxon>
    </lineage>
</organism>
<sequence length="129" mass="14997">MTAKSPHPPEEENRHMSTLERLLSSSEAPQHEEECFDEKCNKFLGAVNNLKYHLSNEPDEPRIKIFTTGLKDLREEYREFMRRPKINDFVLNSLMNALFGGPPQLVSMRKKDGKDRETDDAMKEGRPSF</sequence>
<dbReference type="AlphaFoldDB" id="A0A1Q5ST80"/>
<gene>
    <name evidence="2" type="ORF">PENSUB_13115</name>
</gene>
<dbReference type="Proteomes" id="UP000186955">
    <property type="component" value="Unassembled WGS sequence"/>
</dbReference>
<evidence type="ECO:0000256" key="1">
    <source>
        <dbReference type="SAM" id="MobiDB-lite"/>
    </source>
</evidence>
<feature type="compositionally biased region" description="Basic and acidic residues" evidence="1">
    <location>
        <begin position="109"/>
        <end position="129"/>
    </location>
</feature>
<feature type="region of interest" description="Disordered" evidence="1">
    <location>
        <begin position="1"/>
        <end position="30"/>
    </location>
</feature>
<comment type="caution">
    <text evidence="2">The sequence shown here is derived from an EMBL/GenBank/DDBJ whole genome shotgun (WGS) entry which is preliminary data.</text>
</comment>
<keyword evidence="3" id="KW-1185">Reference proteome</keyword>
<evidence type="ECO:0000313" key="2">
    <source>
        <dbReference type="EMBL" id="OKO91126.1"/>
    </source>
</evidence>
<protein>
    <submittedName>
        <fullName evidence="2">Uncharacterized protein</fullName>
    </submittedName>
</protein>
<proteinExistence type="predicted"/>
<feature type="compositionally biased region" description="Basic and acidic residues" evidence="1">
    <location>
        <begin position="7"/>
        <end position="18"/>
    </location>
</feature>